<dbReference type="EMBL" id="CP068391">
    <property type="protein sequence ID" value="QQX52400.1"/>
    <property type="molecule type" value="Genomic_DNA"/>
</dbReference>
<accession>A0A7U0RMV1</accession>
<sequence>MDKIIKPIIIFLAIISTSPFLTGAGVITPGSQLSVSEKIAHPVIMLATFHFFIISFLKIYDFLKNNYHDKNN</sequence>
<evidence type="ECO:0000256" key="1">
    <source>
        <dbReference type="SAM" id="Phobius"/>
    </source>
</evidence>
<protein>
    <submittedName>
        <fullName evidence="2">Uncharacterized protein</fullName>
    </submittedName>
</protein>
<name>A0A7U0RMV1_SERPR</name>
<feature type="transmembrane region" description="Helical" evidence="1">
    <location>
        <begin position="39"/>
        <end position="60"/>
    </location>
</feature>
<gene>
    <name evidence="2" type="ORF">JKX24_19775</name>
</gene>
<keyword evidence="1" id="KW-0472">Membrane</keyword>
<keyword evidence="1" id="KW-1133">Transmembrane helix</keyword>
<dbReference type="Proteomes" id="UP000596176">
    <property type="component" value="Chromosome"/>
</dbReference>
<feature type="transmembrane region" description="Helical" evidence="1">
    <location>
        <begin position="7"/>
        <end position="27"/>
    </location>
</feature>
<keyword evidence="1" id="KW-0812">Transmembrane</keyword>
<dbReference type="AlphaFoldDB" id="A0A7U0RMV1"/>
<organism evidence="2 3">
    <name type="scientific">Serratia proteamaculans</name>
    <dbReference type="NCBI Taxonomy" id="28151"/>
    <lineage>
        <taxon>Bacteria</taxon>
        <taxon>Pseudomonadati</taxon>
        <taxon>Pseudomonadota</taxon>
        <taxon>Gammaproteobacteria</taxon>
        <taxon>Enterobacterales</taxon>
        <taxon>Yersiniaceae</taxon>
        <taxon>Serratia</taxon>
    </lineage>
</organism>
<reference evidence="2 3" key="1">
    <citation type="submission" date="2021-01" db="EMBL/GenBank/DDBJ databases">
        <title>Chromosome sequence of Serratia proteamaculans strain 94 rif-r, isolated from spoiled beef.</title>
        <authorList>
            <person name="Zaytseva Y.V."/>
            <person name="Iablokov S.N."/>
            <person name="Klyukina A."/>
        </authorList>
    </citation>
    <scope>NUCLEOTIDE SEQUENCE [LARGE SCALE GENOMIC DNA]</scope>
    <source>
        <strain evidence="2 3">94 rif-r</strain>
    </source>
</reference>
<proteinExistence type="predicted"/>
<dbReference type="RefSeq" id="WP_207978367.1">
    <property type="nucleotide sequence ID" value="NZ_CBCPIU010000001.1"/>
</dbReference>
<evidence type="ECO:0000313" key="3">
    <source>
        <dbReference type="Proteomes" id="UP000596176"/>
    </source>
</evidence>
<evidence type="ECO:0000313" key="2">
    <source>
        <dbReference type="EMBL" id="QQX52400.1"/>
    </source>
</evidence>